<dbReference type="PROSITE" id="PS01287">
    <property type="entry name" value="RTC"/>
    <property type="match status" value="1"/>
</dbReference>
<feature type="non-terminal residue" evidence="2">
    <location>
        <position position="228"/>
    </location>
</feature>
<evidence type="ECO:0000313" key="2">
    <source>
        <dbReference type="EMBL" id="CAA9496123.1"/>
    </source>
</evidence>
<proteinExistence type="predicted"/>
<feature type="region of interest" description="Disordered" evidence="1">
    <location>
        <begin position="88"/>
        <end position="130"/>
    </location>
</feature>
<feature type="non-terminal residue" evidence="2">
    <location>
        <position position="1"/>
    </location>
</feature>
<dbReference type="AlphaFoldDB" id="A0A6J4SHR8"/>
<name>A0A6J4SHR8_9ACTN</name>
<dbReference type="EMBL" id="CADCVK010000349">
    <property type="protein sequence ID" value="CAA9496123.1"/>
    <property type="molecule type" value="Genomic_DNA"/>
</dbReference>
<gene>
    <name evidence="2" type="ORF">AVDCRST_MAG12-2372</name>
</gene>
<reference evidence="2" key="1">
    <citation type="submission" date="2020-02" db="EMBL/GenBank/DDBJ databases">
        <authorList>
            <person name="Meier V. D."/>
        </authorList>
    </citation>
    <scope>NUCLEOTIDE SEQUENCE</scope>
    <source>
        <strain evidence="2">AVDCRST_MAG12</strain>
    </source>
</reference>
<feature type="region of interest" description="Disordered" evidence="1">
    <location>
        <begin position="179"/>
        <end position="228"/>
    </location>
</feature>
<sequence length="228" mass="23584">GCRRGIREGATAGPAVGGGLGGAGGPAGAGARCRQRRLPLRAGGLRGRAARAAGVAAARGGRGCARRPRAAAGAGRWGGSDPAVAQLARTDLGPDPGPRTLRTGRRRHRRGPGPYLLLRRGPQPRGGGRLLGRRLLRDLLGDLQRRPLRPRPGVLARVHGAGRAGGLPAFLRLPRHAGRLAPDRQDEPQVSPGAREDGLRGALPGVRRPARGPARHRAGGRGLAQRPV</sequence>
<evidence type="ECO:0000256" key="1">
    <source>
        <dbReference type="SAM" id="MobiDB-lite"/>
    </source>
</evidence>
<feature type="compositionally biased region" description="Basic residues" evidence="1">
    <location>
        <begin position="102"/>
        <end position="111"/>
    </location>
</feature>
<feature type="compositionally biased region" description="Low complexity" evidence="1">
    <location>
        <begin position="112"/>
        <end position="123"/>
    </location>
</feature>
<feature type="compositionally biased region" description="Basic residues" evidence="1">
    <location>
        <begin position="208"/>
        <end position="219"/>
    </location>
</feature>
<feature type="compositionally biased region" description="Gly residues" evidence="1">
    <location>
        <begin position="15"/>
        <end position="28"/>
    </location>
</feature>
<protein>
    <submittedName>
        <fullName evidence="2">Uncharacterized protein</fullName>
    </submittedName>
</protein>
<accession>A0A6J4SHR8</accession>
<organism evidence="2">
    <name type="scientific">uncultured Rubrobacteraceae bacterium</name>
    <dbReference type="NCBI Taxonomy" id="349277"/>
    <lineage>
        <taxon>Bacteria</taxon>
        <taxon>Bacillati</taxon>
        <taxon>Actinomycetota</taxon>
        <taxon>Rubrobacteria</taxon>
        <taxon>Rubrobacterales</taxon>
        <taxon>Rubrobacteraceae</taxon>
        <taxon>environmental samples</taxon>
    </lineage>
</organism>
<dbReference type="InterPro" id="IPR020719">
    <property type="entry name" value="RNA3'_term_phos_cycl-like_CS"/>
</dbReference>
<feature type="region of interest" description="Disordered" evidence="1">
    <location>
        <begin position="1"/>
        <end position="32"/>
    </location>
</feature>